<comment type="caution">
    <text evidence="4">The sequence shown here is derived from an EMBL/GenBank/DDBJ whole genome shotgun (WGS) entry which is preliminary data.</text>
</comment>
<dbReference type="SUPFAM" id="SSF56176">
    <property type="entry name" value="FAD-binding/transporter-associated domain-like"/>
    <property type="match status" value="1"/>
</dbReference>
<dbReference type="Gene3D" id="3.30.43.10">
    <property type="entry name" value="Uridine Diphospho-n-acetylenolpyruvylglucosamine Reductase, domain 2"/>
    <property type="match status" value="1"/>
</dbReference>
<sequence>MTTTTWRNWAGTETATGIEVLRPSSVDELAAAVKAAAEQGKKLKAVGSGHSFTGCAAPEQTMIQLDGLSAITSADQASGLVTVGAGTGLRKLNAGIHAFDLALENLGDIDKQTISGAISTGTHGTGARLGGLATQIAALDLVTADGSVLHCSAEENADVFAAARVSVGALGVISSLTLRTVPAFLLRAQEMPLPLAEVLAGFDELADGNDHFEFYWFPHTDVALTKRNNRVAPGVRPAPVGAVRGWIDDELLSNKVFELTNRLAQRRPGLVPRINKLASRALSAREYIDSSHKVFCSERNVVFRESEYAVPRAHVVEVIQRLRAWIDASGIHIPFPIEVRVAAADDIWLSTASGRETAYVAIHQYHRMAHDAYFQAFERIVADYQGRPHWGKLHTLGADELRAVYPRFDDFLAVRDRVDPGRVFGNPYTRRVFGQ</sequence>
<dbReference type="EMBL" id="JACHKF010000001">
    <property type="protein sequence ID" value="MBB6567505.1"/>
    <property type="molecule type" value="Genomic_DNA"/>
</dbReference>
<dbReference type="GO" id="GO:0071949">
    <property type="term" value="F:FAD binding"/>
    <property type="evidence" value="ECO:0007669"/>
    <property type="project" value="InterPro"/>
</dbReference>
<protein>
    <submittedName>
        <fullName evidence="4">FAD-binding protein</fullName>
    </submittedName>
    <submittedName>
        <fullName evidence="3">L-gulonolactone oxidase</fullName>
        <ecNumber evidence="3">1.1.3.8</ecNumber>
    </submittedName>
</protein>
<name>A0A7Y4NYJ0_9ACTN</name>
<gene>
    <name evidence="3" type="ORF">HNR71_003142</name>
    <name evidence="4" type="ORF">HPO96_06500</name>
</gene>
<dbReference type="GO" id="GO:0003885">
    <property type="term" value="F:D-arabinono-1,4-lactone oxidase activity"/>
    <property type="evidence" value="ECO:0007669"/>
    <property type="project" value="InterPro"/>
</dbReference>
<dbReference type="GO" id="GO:0080049">
    <property type="term" value="F:L-gulono-1,4-lactone dehydrogenase activity"/>
    <property type="evidence" value="ECO:0007669"/>
    <property type="project" value="TreeGrafter"/>
</dbReference>
<dbReference type="InterPro" id="IPR016171">
    <property type="entry name" value="Vanillyl_alc_oxidase_C-sub2"/>
</dbReference>
<evidence type="ECO:0000313" key="5">
    <source>
        <dbReference type="Proteomes" id="UP000534306"/>
    </source>
</evidence>
<reference evidence="4 5" key="1">
    <citation type="submission" date="2020-05" db="EMBL/GenBank/DDBJ databases">
        <title>Genome sequence of Kribbella sandramycini ATCC 39419.</title>
        <authorList>
            <person name="Maclea K.S."/>
            <person name="Fair J.L."/>
        </authorList>
    </citation>
    <scope>NUCLEOTIDE SEQUENCE [LARGE SCALE GENOMIC DNA]</scope>
    <source>
        <strain evidence="4 5">ATCC 39419</strain>
    </source>
</reference>
<dbReference type="InterPro" id="IPR016169">
    <property type="entry name" value="FAD-bd_PCMH_sub2"/>
</dbReference>
<dbReference type="Proteomes" id="UP000553957">
    <property type="component" value="Unassembled WGS sequence"/>
</dbReference>
<dbReference type="GO" id="GO:0016020">
    <property type="term" value="C:membrane"/>
    <property type="evidence" value="ECO:0007669"/>
    <property type="project" value="InterPro"/>
</dbReference>
<organism evidence="4 5">
    <name type="scientific">Kribbella sandramycini</name>
    <dbReference type="NCBI Taxonomy" id="60450"/>
    <lineage>
        <taxon>Bacteria</taxon>
        <taxon>Bacillati</taxon>
        <taxon>Actinomycetota</taxon>
        <taxon>Actinomycetes</taxon>
        <taxon>Propionibacteriales</taxon>
        <taxon>Kribbellaceae</taxon>
        <taxon>Kribbella</taxon>
    </lineage>
</organism>
<dbReference type="AlphaFoldDB" id="A0A7Y4NYJ0"/>
<dbReference type="Pfam" id="PF01565">
    <property type="entry name" value="FAD_binding_4"/>
    <property type="match status" value="1"/>
</dbReference>
<reference evidence="3 6" key="2">
    <citation type="submission" date="2020-08" db="EMBL/GenBank/DDBJ databases">
        <title>Sequencing the genomes of 1000 actinobacteria strains.</title>
        <authorList>
            <person name="Klenk H.-P."/>
        </authorList>
    </citation>
    <scope>NUCLEOTIDE SEQUENCE [LARGE SCALE GENOMIC DNA]</scope>
    <source>
        <strain evidence="3 6">DSM 15626</strain>
    </source>
</reference>
<dbReference type="NCBIfam" id="TIGR01679">
    <property type="entry name" value="bact_FAD_ox"/>
    <property type="match status" value="1"/>
</dbReference>
<dbReference type="Gene3D" id="3.30.465.10">
    <property type="match status" value="1"/>
</dbReference>
<accession>A0A7Y4NYJ0</accession>
<feature type="domain" description="FAD-binding PCMH-type" evidence="2">
    <location>
        <begin position="13"/>
        <end position="183"/>
    </location>
</feature>
<dbReference type="InterPro" id="IPR036318">
    <property type="entry name" value="FAD-bd_PCMH-like_sf"/>
</dbReference>
<dbReference type="Pfam" id="PF04030">
    <property type="entry name" value="ALO"/>
    <property type="match status" value="1"/>
</dbReference>
<evidence type="ECO:0000256" key="1">
    <source>
        <dbReference type="ARBA" id="ARBA00023002"/>
    </source>
</evidence>
<dbReference type="EMBL" id="JABJRC010000001">
    <property type="protein sequence ID" value="NOL39888.1"/>
    <property type="molecule type" value="Genomic_DNA"/>
</dbReference>
<dbReference type="InterPro" id="IPR016167">
    <property type="entry name" value="FAD-bd_PCMH_sub1"/>
</dbReference>
<evidence type="ECO:0000313" key="3">
    <source>
        <dbReference type="EMBL" id="MBB6567505.1"/>
    </source>
</evidence>
<dbReference type="InterPro" id="IPR007173">
    <property type="entry name" value="ALO_C"/>
</dbReference>
<dbReference type="PROSITE" id="PS51387">
    <property type="entry name" value="FAD_PCMH"/>
    <property type="match status" value="1"/>
</dbReference>
<proteinExistence type="predicted"/>
<dbReference type="GO" id="GO:0050105">
    <property type="term" value="F:L-gulonolactone oxidase activity"/>
    <property type="evidence" value="ECO:0007669"/>
    <property type="project" value="UniProtKB-EC"/>
</dbReference>
<dbReference type="PANTHER" id="PTHR43762">
    <property type="entry name" value="L-GULONOLACTONE OXIDASE"/>
    <property type="match status" value="1"/>
</dbReference>
<dbReference type="PIRSF" id="PIRSF000136">
    <property type="entry name" value="LGO_GLO"/>
    <property type="match status" value="1"/>
</dbReference>
<evidence type="ECO:0000313" key="6">
    <source>
        <dbReference type="Proteomes" id="UP000553957"/>
    </source>
</evidence>
<dbReference type="InterPro" id="IPR010031">
    <property type="entry name" value="FAD_lactone_oxidase-like"/>
</dbReference>
<keyword evidence="1 3" id="KW-0560">Oxidoreductase</keyword>
<evidence type="ECO:0000313" key="4">
    <source>
        <dbReference type="EMBL" id="NOL39888.1"/>
    </source>
</evidence>
<dbReference type="Gene3D" id="1.10.45.10">
    <property type="entry name" value="Vanillyl-alcohol Oxidase, Chain A, domain 4"/>
    <property type="match status" value="1"/>
</dbReference>
<dbReference type="InterPro" id="IPR016166">
    <property type="entry name" value="FAD-bd_PCMH"/>
</dbReference>
<dbReference type="RefSeq" id="WP_171671834.1">
    <property type="nucleotide sequence ID" value="NZ_BAAAGT010000003.1"/>
</dbReference>
<dbReference type="Proteomes" id="UP000534306">
    <property type="component" value="Unassembled WGS sequence"/>
</dbReference>
<dbReference type="PANTHER" id="PTHR43762:SF1">
    <property type="entry name" value="D-ARABINONO-1,4-LACTONE OXIDASE"/>
    <property type="match status" value="1"/>
</dbReference>
<dbReference type="EC" id="1.1.3.8" evidence="3"/>
<keyword evidence="5" id="KW-1185">Reference proteome</keyword>
<evidence type="ECO:0000259" key="2">
    <source>
        <dbReference type="PROSITE" id="PS51387"/>
    </source>
</evidence>
<dbReference type="Gene3D" id="3.30.70.2520">
    <property type="match status" value="1"/>
</dbReference>
<dbReference type="InterPro" id="IPR006094">
    <property type="entry name" value="Oxid_FAD_bind_N"/>
</dbReference>